<accession>A0A174DZC7</accession>
<comment type="caution">
    <text evidence="2">The sequence shown here is derived from an EMBL/GenBank/DDBJ whole genome shotgun (WGS) entry which is preliminary data.</text>
</comment>
<sequence length="72" mass="7801">MKKKILFISLFLVAVVTISFQLNAGKNDLGSLMLENIDALASGETGTNIYCRGTGSVDCPINHVKVWAVMSR</sequence>
<protein>
    <recommendedName>
        <fullName evidence="6">NVEALA family protein</fullName>
    </recommendedName>
</protein>
<dbReference type="Pfam" id="PF14055">
    <property type="entry name" value="NVEALA"/>
    <property type="match status" value="1"/>
</dbReference>
<dbReference type="EMBL" id="QSRB01000003">
    <property type="protein sequence ID" value="RGK87321.1"/>
    <property type="molecule type" value="Genomic_DNA"/>
</dbReference>
<dbReference type="EMBL" id="QRVP01000001">
    <property type="protein sequence ID" value="RGS57604.1"/>
    <property type="molecule type" value="Genomic_DNA"/>
</dbReference>
<evidence type="ECO:0008006" key="6">
    <source>
        <dbReference type="Google" id="ProtNLM"/>
    </source>
</evidence>
<dbReference type="RefSeq" id="WP_057256539.1">
    <property type="nucleotide sequence ID" value="NZ_CAXSSZ010000031.1"/>
</dbReference>
<feature type="chain" id="PRO_5036007979" description="NVEALA family protein" evidence="1">
    <location>
        <begin position="25"/>
        <end position="72"/>
    </location>
</feature>
<gene>
    <name evidence="3" type="ORF">DWX87_01040</name>
    <name evidence="2" type="ORF">DXC91_06060</name>
</gene>
<organism evidence="2 4">
    <name type="scientific">Bacteroides uniformis</name>
    <dbReference type="NCBI Taxonomy" id="820"/>
    <lineage>
        <taxon>Bacteria</taxon>
        <taxon>Pseudomonadati</taxon>
        <taxon>Bacteroidota</taxon>
        <taxon>Bacteroidia</taxon>
        <taxon>Bacteroidales</taxon>
        <taxon>Bacteroidaceae</taxon>
        <taxon>Bacteroides</taxon>
    </lineage>
</organism>
<dbReference type="Proteomes" id="UP000285283">
    <property type="component" value="Unassembled WGS sequence"/>
</dbReference>
<reference evidence="4 5" key="1">
    <citation type="submission" date="2018-08" db="EMBL/GenBank/DDBJ databases">
        <title>A genome reference for cultivated species of the human gut microbiota.</title>
        <authorList>
            <person name="Zou Y."/>
            <person name="Xue W."/>
            <person name="Luo G."/>
        </authorList>
    </citation>
    <scope>NUCLEOTIDE SEQUENCE [LARGE SCALE GENOMIC DNA]</scope>
    <source>
        <strain evidence="3 5">AF21-53</strain>
        <strain evidence="2 4">TF09-22</strain>
    </source>
</reference>
<dbReference type="InterPro" id="IPR025905">
    <property type="entry name" value="NVEALA"/>
</dbReference>
<dbReference type="Proteomes" id="UP000260874">
    <property type="component" value="Unassembled WGS sequence"/>
</dbReference>
<evidence type="ECO:0000313" key="5">
    <source>
        <dbReference type="Proteomes" id="UP000285283"/>
    </source>
</evidence>
<evidence type="ECO:0000313" key="4">
    <source>
        <dbReference type="Proteomes" id="UP000260874"/>
    </source>
</evidence>
<evidence type="ECO:0000313" key="3">
    <source>
        <dbReference type="EMBL" id="RGS57604.1"/>
    </source>
</evidence>
<keyword evidence="1" id="KW-0732">Signal</keyword>
<proteinExistence type="predicted"/>
<dbReference type="AlphaFoldDB" id="A0A174DZC7"/>
<evidence type="ECO:0000313" key="2">
    <source>
        <dbReference type="EMBL" id="RGK87321.1"/>
    </source>
</evidence>
<feature type="signal peptide" evidence="1">
    <location>
        <begin position="1"/>
        <end position="24"/>
    </location>
</feature>
<name>A0A174DZC7_BACUN</name>
<evidence type="ECO:0000256" key="1">
    <source>
        <dbReference type="SAM" id="SignalP"/>
    </source>
</evidence>